<protein>
    <submittedName>
        <fullName evidence="2">LysR family transcriptional regulator</fullName>
    </submittedName>
</protein>
<evidence type="ECO:0000313" key="2">
    <source>
        <dbReference type="EMBL" id="TLU73334.1"/>
    </source>
</evidence>
<evidence type="ECO:0000313" key="3">
    <source>
        <dbReference type="Proteomes" id="UP000305654"/>
    </source>
</evidence>
<dbReference type="RefSeq" id="WP_138325414.1">
    <property type="nucleotide sequence ID" value="NZ_VCDI01000002.1"/>
</dbReference>
<dbReference type="AlphaFoldDB" id="A0A5R9J6T6"/>
<keyword evidence="3" id="KW-1185">Reference proteome</keyword>
<dbReference type="SUPFAM" id="SSF53850">
    <property type="entry name" value="Periplasmic binding protein-like II"/>
    <property type="match status" value="1"/>
</dbReference>
<dbReference type="Gene3D" id="1.10.10.10">
    <property type="entry name" value="Winged helix-like DNA-binding domain superfamily/Winged helix DNA-binding domain"/>
    <property type="match status" value="1"/>
</dbReference>
<gene>
    <name evidence="2" type="ORF">FE263_08010</name>
</gene>
<dbReference type="OrthoDB" id="9775392at2"/>
<dbReference type="InterPro" id="IPR036388">
    <property type="entry name" value="WH-like_DNA-bd_sf"/>
</dbReference>
<organism evidence="2 3">
    <name type="scientific">Lichenicoccus roseus</name>
    <dbReference type="NCBI Taxonomy" id="2683649"/>
    <lineage>
        <taxon>Bacteria</taxon>
        <taxon>Pseudomonadati</taxon>
        <taxon>Pseudomonadota</taxon>
        <taxon>Alphaproteobacteria</taxon>
        <taxon>Acetobacterales</taxon>
        <taxon>Acetobacteraceae</taxon>
        <taxon>Lichenicoccus</taxon>
    </lineage>
</organism>
<name>A0A5R9J6T6_9PROT</name>
<feature type="domain" description="HTH lysR-type" evidence="1">
    <location>
        <begin position="11"/>
        <end position="48"/>
    </location>
</feature>
<proteinExistence type="predicted"/>
<sequence>MRLTPTIARREAFLQVAAAGSFSRGAVAAGVGQSTLSRTVQALGQALGLVARPLAAPVMRRSIGVVTRSGRPLPVAATALLAAIGTEFRAVQVISLRDAPDHPASGPTGRSDGRP</sequence>
<dbReference type="EMBL" id="VCDI01000002">
    <property type="protein sequence ID" value="TLU73334.1"/>
    <property type="molecule type" value="Genomic_DNA"/>
</dbReference>
<reference evidence="2 3" key="1">
    <citation type="submission" date="2019-05" db="EMBL/GenBank/DDBJ databases">
        <authorList>
            <person name="Pankratov T."/>
            <person name="Grouzdev D."/>
        </authorList>
    </citation>
    <scope>NUCLEOTIDE SEQUENCE [LARGE SCALE GENOMIC DNA]</scope>
    <source>
        <strain evidence="2 3">KEBCLARHB70R</strain>
    </source>
</reference>
<dbReference type="InterPro" id="IPR000847">
    <property type="entry name" value="LysR_HTH_N"/>
</dbReference>
<dbReference type="GO" id="GO:0003700">
    <property type="term" value="F:DNA-binding transcription factor activity"/>
    <property type="evidence" value="ECO:0007669"/>
    <property type="project" value="InterPro"/>
</dbReference>
<dbReference type="Proteomes" id="UP000305654">
    <property type="component" value="Unassembled WGS sequence"/>
</dbReference>
<accession>A0A5R9J6T6</accession>
<evidence type="ECO:0000259" key="1">
    <source>
        <dbReference type="Pfam" id="PF00126"/>
    </source>
</evidence>
<dbReference type="GO" id="GO:0003677">
    <property type="term" value="F:DNA binding"/>
    <property type="evidence" value="ECO:0007669"/>
    <property type="project" value="UniProtKB-KW"/>
</dbReference>
<comment type="caution">
    <text evidence="2">The sequence shown here is derived from an EMBL/GenBank/DDBJ whole genome shotgun (WGS) entry which is preliminary data.</text>
</comment>
<dbReference type="Pfam" id="PF00126">
    <property type="entry name" value="HTH_1"/>
    <property type="match status" value="1"/>
</dbReference>